<dbReference type="InterPro" id="IPR036397">
    <property type="entry name" value="RNaseH_sf"/>
</dbReference>
<evidence type="ECO:0000259" key="1">
    <source>
        <dbReference type="PROSITE" id="PS50994"/>
    </source>
</evidence>
<dbReference type="Pfam" id="PF00665">
    <property type="entry name" value="rve"/>
    <property type="match status" value="1"/>
</dbReference>
<dbReference type="Proteomes" id="UP000288805">
    <property type="component" value="Unassembled WGS sequence"/>
</dbReference>
<name>A0A438F067_VITVI</name>
<dbReference type="EMBL" id="QGNW01001159">
    <property type="protein sequence ID" value="RVW53062.1"/>
    <property type="molecule type" value="Genomic_DNA"/>
</dbReference>
<dbReference type="PROSITE" id="PS50994">
    <property type="entry name" value="INTEGRASE"/>
    <property type="match status" value="1"/>
</dbReference>
<comment type="caution">
    <text evidence="2">The sequence shown here is derived from an EMBL/GenBank/DDBJ whole genome shotgun (WGS) entry which is preliminary data.</text>
</comment>
<organism evidence="2 3">
    <name type="scientific">Vitis vinifera</name>
    <name type="common">Grape</name>
    <dbReference type="NCBI Taxonomy" id="29760"/>
    <lineage>
        <taxon>Eukaryota</taxon>
        <taxon>Viridiplantae</taxon>
        <taxon>Streptophyta</taxon>
        <taxon>Embryophyta</taxon>
        <taxon>Tracheophyta</taxon>
        <taxon>Spermatophyta</taxon>
        <taxon>Magnoliopsida</taxon>
        <taxon>eudicotyledons</taxon>
        <taxon>Gunneridae</taxon>
        <taxon>Pentapetalae</taxon>
        <taxon>rosids</taxon>
        <taxon>Vitales</taxon>
        <taxon>Vitaceae</taxon>
        <taxon>Viteae</taxon>
        <taxon>Vitis</taxon>
    </lineage>
</organism>
<dbReference type="SUPFAM" id="SSF53098">
    <property type="entry name" value="Ribonuclease H-like"/>
    <property type="match status" value="1"/>
</dbReference>
<protein>
    <submittedName>
        <fullName evidence="2">Gag-Pol polyprotein</fullName>
    </submittedName>
</protein>
<dbReference type="PANTHER" id="PTHR37984:SF5">
    <property type="entry name" value="PROTEIN NYNRIN-LIKE"/>
    <property type="match status" value="1"/>
</dbReference>
<accession>A0A438F067</accession>
<dbReference type="InterPro" id="IPR001584">
    <property type="entry name" value="Integrase_cat-core"/>
</dbReference>
<feature type="domain" description="Integrase catalytic" evidence="1">
    <location>
        <begin position="1"/>
        <end position="145"/>
    </location>
</feature>
<dbReference type="InterPro" id="IPR050951">
    <property type="entry name" value="Retrovirus_Pol_polyprotein"/>
</dbReference>
<dbReference type="InterPro" id="IPR012337">
    <property type="entry name" value="RNaseH-like_sf"/>
</dbReference>
<dbReference type="PANTHER" id="PTHR37984">
    <property type="entry name" value="PROTEIN CBG26694"/>
    <property type="match status" value="1"/>
</dbReference>
<gene>
    <name evidence="2" type="primary">gag-pol_47</name>
    <name evidence="2" type="ORF">CK203_072731</name>
</gene>
<dbReference type="Gene3D" id="3.30.420.10">
    <property type="entry name" value="Ribonuclease H-like superfamily/Ribonuclease H"/>
    <property type="match status" value="1"/>
</dbReference>
<evidence type="ECO:0000313" key="2">
    <source>
        <dbReference type="EMBL" id="RVW53062.1"/>
    </source>
</evidence>
<dbReference type="GO" id="GO:0015074">
    <property type="term" value="P:DNA integration"/>
    <property type="evidence" value="ECO:0007669"/>
    <property type="project" value="InterPro"/>
</dbReference>
<proteinExistence type="predicted"/>
<dbReference type="GO" id="GO:0003676">
    <property type="term" value="F:nucleic acid binding"/>
    <property type="evidence" value="ECO:0007669"/>
    <property type="project" value="InterPro"/>
</dbReference>
<evidence type="ECO:0000313" key="3">
    <source>
        <dbReference type="Proteomes" id="UP000288805"/>
    </source>
</evidence>
<reference evidence="2 3" key="1">
    <citation type="journal article" date="2018" name="PLoS Genet.">
        <title>Population sequencing reveals clonal diversity and ancestral inbreeding in the grapevine cultivar Chardonnay.</title>
        <authorList>
            <person name="Roach M.J."/>
            <person name="Johnson D.L."/>
            <person name="Bohlmann J."/>
            <person name="van Vuuren H.J."/>
            <person name="Jones S.J."/>
            <person name="Pretorius I.S."/>
            <person name="Schmidt S.A."/>
            <person name="Borneman A.R."/>
        </authorList>
    </citation>
    <scope>NUCLEOTIDE SEQUENCE [LARGE SCALE GENOMIC DNA]</scope>
    <source>
        <strain evidence="3">cv. Chardonnay</strain>
        <tissue evidence="2">Leaf</tissue>
    </source>
</reference>
<sequence>MDIVGPSQPLRPKKFLLVATDYFSKWVEAEAYASIKDKDVTKFVWKNIICRFGIPQTIIADNGPQFDSIAFRNFCSELNIRNSYSTPRYPQSNGQAEATNKTLITALKKRLEQAKGKWVEELPGVLWAYRTTPGRPTGNTPFALA</sequence>
<dbReference type="AlphaFoldDB" id="A0A438F067"/>